<dbReference type="GO" id="GO:0005634">
    <property type="term" value="C:nucleus"/>
    <property type="evidence" value="ECO:0007669"/>
    <property type="project" value="TreeGrafter"/>
</dbReference>
<gene>
    <name evidence="3" type="ORF">OCS_06868</name>
</gene>
<dbReference type="InterPro" id="IPR051061">
    <property type="entry name" value="Zinc_finger_trans_reg"/>
</dbReference>
<feature type="region of interest" description="Disordered" evidence="1">
    <location>
        <begin position="261"/>
        <end position="357"/>
    </location>
</feature>
<feature type="compositionally biased region" description="Basic and acidic residues" evidence="1">
    <location>
        <begin position="466"/>
        <end position="476"/>
    </location>
</feature>
<dbReference type="GO" id="GO:0006357">
    <property type="term" value="P:regulation of transcription by RNA polymerase II"/>
    <property type="evidence" value="ECO:0007669"/>
    <property type="project" value="TreeGrafter"/>
</dbReference>
<evidence type="ECO:0000313" key="3">
    <source>
        <dbReference type="EMBL" id="EQK97419.1"/>
    </source>
</evidence>
<dbReference type="OrthoDB" id="6077919at2759"/>
<feature type="region of interest" description="Disordered" evidence="1">
    <location>
        <begin position="178"/>
        <end position="249"/>
    </location>
</feature>
<dbReference type="PANTHER" id="PTHR46179">
    <property type="entry name" value="ZINC FINGER PROTEIN"/>
    <property type="match status" value="1"/>
</dbReference>
<evidence type="ECO:0000313" key="4">
    <source>
        <dbReference type="Proteomes" id="UP000019374"/>
    </source>
</evidence>
<protein>
    <submittedName>
        <fullName evidence="3">C2H2 type zinc finger domain-containing protein</fullName>
    </submittedName>
</protein>
<sequence length="498" mass="53528">MTTAARQQQQPPLLLVADTFDPDEVVPRDSPLMQALRPKLELSPSPSPDIPPAQVSLSPLPIDGFLSSNRSKIRPSSGDAVLVSYLDNGRRPDIARAAGAQALPGVEEEDQGELHSPRPCHVKDGASMPAARGRSLPALSNVAMTTPILQHLAADALQAVSAESSLIPLIRDMPDISTSTRQLSISDERRKNAPEYSASMQPSGPSIQPKASAKPPASTLNLAGGELPPLQMDSPQSELNGHSLPSIRSTLGDIKHMPAEKEVAPIHGNAPTFSRSPPLGRPRLPPISASHVSPPISPNEAYQRSLPSPHSLPASSPYSYYQTNGLGHRPSVELSTSAAGETPSTDHSASSPATSASVADRMTIDGITNPQVGVYICKFSGCNAPPFQTQYLLNSHANVHSSARPHYCPVKGCPRSEGGKGFKRKNEMIRHGLVHDSPGYVCPFCPDREHKYPRPDNLQRHVRVHHIDKDKDDPMLRDVLSQRPDGPSRGRRRRGAPP</sequence>
<dbReference type="HOGENOM" id="CLU_021529_1_1_1"/>
<dbReference type="Gene3D" id="3.30.160.60">
    <property type="entry name" value="Classic Zinc Finger"/>
    <property type="match status" value="1"/>
</dbReference>
<feature type="region of interest" description="Disordered" evidence="1">
    <location>
        <begin position="466"/>
        <end position="498"/>
    </location>
</feature>
<feature type="compositionally biased region" description="Basic residues" evidence="1">
    <location>
        <begin position="489"/>
        <end position="498"/>
    </location>
</feature>
<dbReference type="PANTHER" id="PTHR46179:SF19">
    <property type="entry name" value="C2H2 FINGER DOMAIN TRANSCRIPTION FACTOR (EUROFUNG)-RELATED"/>
    <property type="match status" value="1"/>
</dbReference>
<reference evidence="3 4" key="1">
    <citation type="journal article" date="2013" name="Chin. Sci. Bull.">
        <title>Genome survey uncovers the secrets of sex and lifestyle in caterpillar fungus.</title>
        <authorList>
            <person name="Hu X."/>
            <person name="Zhang Y."/>
            <person name="Xiao G."/>
            <person name="Zheng P."/>
            <person name="Xia Y."/>
            <person name="Zhang X."/>
            <person name="St Leger R.J."/>
            <person name="Liu X."/>
            <person name="Wang C."/>
        </authorList>
    </citation>
    <scope>NUCLEOTIDE SEQUENCE [LARGE SCALE GENOMIC DNA]</scope>
    <source>
        <strain evidence="4">Co18 / CGMCC 3.14243</strain>
        <tissue evidence="3">Fruit-body</tissue>
    </source>
</reference>
<dbReference type="eggNOG" id="KOG1721">
    <property type="taxonomic scope" value="Eukaryota"/>
</dbReference>
<dbReference type="InterPro" id="IPR036236">
    <property type="entry name" value="Znf_C2H2_sf"/>
</dbReference>
<proteinExistence type="predicted"/>
<feature type="compositionally biased region" description="Low complexity" evidence="1">
    <location>
        <begin position="342"/>
        <end position="357"/>
    </location>
</feature>
<dbReference type="Proteomes" id="UP000019374">
    <property type="component" value="Unassembled WGS sequence"/>
</dbReference>
<feature type="compositionally biased region" description="Low complexity" evidence="1">
    <location>
        <begin position="305"/>
        <end position="321"/>
    </location>
</feature>
<feature type="domain" description="C2H2-type" evidence="2">
    <location>
        <begin position="406"/>
        <end position="435"/>
    </location>
</feature>
<dbReference type="SUPFAM" id="SSF57667">
    <property type="entry name" value="beta-beta-alpha zinc fingers"/>
    <property type="match status" value="1"/>
</dbReference>
<name>T4ZWE5_OPHSC</name>
<feature type="region of interest" description="Disordered" evidence="1">
    <location>
        <begin position="101"/>
        <end position="132"/>
    </location>
</feature>
<evidence type="ECO:0000256" key="1">
    <source>
        <dbReference type="SAM" id="MobiDB-lite"/>
    </source>
</evidence>
<accession>T4ZWE5</accession>
<dbReference type="AlphaFoldDB" id="T4ZWE5"/>
<dbReference type="SMART" id="SM00355">
    <property type="entry name" value="ZnF_C2H2"/>
    <property type="match status" value="3"/>
</dbReference>
<feature type="domain" description="C2H2-type" evidence="2">
    <location>
        <begin position="375"/>
        <end position="400"/>
    </location>
</feature>
<feature type="domain" description="C2H2-type" evidence="2">
    <location>
        <begin position="440"/>
        <end position="465"/>
    </location>
</feature>
<evidence type="ECO:0000259" key="2">
    <source>
        <dbReference type="SMART" id="SM00355"/>
    </source>
</evidence>
<organism evidence="3 4">
    <name type="scientific">Ophiocordyceps sinensis (strain Co18 / CGMCC 3.14243)</name>
    <name type="common">Yarsagumba caterpillar fungus</name>
    <name type="synonym">Hirsutella sinensis</name>
    <dbReference type="NCBI Taxonomy" id="911162"/>
    <lineage>
        <taxon>Eukaryota</taxon>
        <taxon>Fungi</taxon>
        <taxon>Dikarya</taxon>
        <taxon>Ascomycota</taxon>
        <taxon>Pezizomycotina</taxon>
        <taxon>Sordariomycetes</taxon>
        <taxon>Hypocreomycetidae</taxon>
        <taxon>Hypocreales</taxon>
        <taxon>Ophiocordycipitaceae</taxon>
        <taxon>Ophiocordyceps</taxon>
    </lineage>
</organism>
<dbReference type="InterPro" id="IPR013087">
    <property type="entry name" value="Znf_C2H2_type"/>
</dbReference>
<dbReference type="EMBL" id="KE659971">
    <property type="protein sequence ID" value="EQK97419.1"/>
    <property type="molecule type" value="Genomic_DNA"/>
</dbReference>
<feature type="compositionally biased region" description="Basic and acidic residues" evidence="1">
    <location>
        <begin position="112"/>
        <end position="124"/>
    </location>
</feature>